<dbReference type="Gene3D" id="3.90.79.10">
    <property type="entry name" value="Nucleoside Triphosphate Pyrophosphohydrolase"/>
    <property type="match status" value="1"/>
</dbReference>
<dbReference type="AlphaFoldDB" id="A0A2N7VFF4"/>
<reference evidence="12 13" key="1">
    <citation type="submission" date="2018-01" db="EMBL/GenBank/DDBJ databases">
        <title>Whole genome analyses suggest that Burkholderia sensu lato contains two further novel genera in the rhizoxinica-symbiotica group Mycetohabitans gen. nov., and Trinickia gen. nov.: implications for the evolution of diazotrophy and nodulation in the Burkholderiaceae.</title>
        <authorList>
            <person name="Estrada-de los Santos P."/>
            <person name="Palmer M."/>
            <person name="Chavez-Ramirez B."/>
            <person name="Beukes C."/>
            <person name="Steenkamp E.T."/>
            <person name="Hirsch A.M."/>
            <person name="Manyaka P."/>
            <person name="Maluk M."/>
            <person name="Lafos M."/>
            <person name="Crook M."/>
            <person name="Gross E."/>
            <person name="Simon M.F."/>
            <person name="Bueno dos Reis Junior F."/>
            <person name="Poole P.S."/>
            <person name="Venter S.N."/>
            <person name="James E.K."/>
        </authorList>
    </citation>
    <scope>NUCLEOTIDE SEQUENCE [LARGE SCALE GENOMIC DNA]</scope>
    <source>
        <strain evidence="12 13">GIMN1.004</strain>
    </source>
</reference>
<evidence type="ECO:0000256" key="1">
    <source>
        <dbReference type="ARBA" id="ARBA00000847"/>
    </source>
</evidence>
<evidence type="ECO:0000313" key="13">
    <source>
        <dbReference type="Proteomes" id="UP000235616"/>
    </source>
</evidence>
<dbReference type="EMBL" id="PNYA01000028">
    <property type="protein sequence ID" value="PMS15875.1"/>
    <property type="molecule type" value="Genomic_DNA"/>
</dbReference>
<feature type="binding site" evidence="9">
    <location>
        <position position="101"/>
    </location>
    <ligand>
        <name>Mg(2+)</name>
        <dbReference type="ChEBI" id="CHEBI:18420"/>
        <label>1</label>
    </ligand>
</feature>
<keyword evidence="9" id="KW-0460">Magnesium</keyword>
<organism evidence="12 13">
    <name type="scientific">Trinickia dabaoshanensis</name>
    <dbReference type="NCBI Taxonomy" id="564714"/>
    <lineage>
        <taxon>Bacteria</taxon>
        <taxon>Pseudomonadati</taxon>
        <taxon>Pseudomonadota</taxon>
        <taxon>Betaproteobacteria</taxon>
        <taxon>Burkholderiales</taxon>
        <taxon>Burkholderiaceae</taxon>
        <taxon>Trinickia</taxon>
    </lineage>
</organism>
<evidence type="ECO:0000256" key="6">
    <source>
        <dbReference type="ARBA" id="ARBA00022801"/>
    </source>
</evidence>
<dbReference type="OrthoDB" id="5292471at2"/>
<evidence type="ECO:0000256" key="5">
    <source>
        <dbReference type="ARBA" id="ARBA00016377"/>
    </source>
</evidence>
<dbReference type="SUPFAM" id="SSF55811">
    <property type="entry name" value="Nudix"/>
    <property type="match status" value="1"/>
</dbReference>
<comment type="caution">
    <text evidence="12">The sequence shown here is derived from an EMBL/GenBank/DDBJ whole genome shotgun (WGS) entry which is preliminary data.</text>
</comment>
<feature type="binding site" evidence="9">
    <location>
        <position position="154"/>
    </location>
    <ligand>
        <name>Mg(2+)</name>
        <dbReference type="ChEBI" id="CHEBI:18420"/>
        <label>1</label>
    </ligand>
</feature>
<evidence type="ECO:0000256" key="9">
    <source>
        <dbReference type="PIRSR" id="PIRSR604385-2"/>
    </source>
</evidence>
<comment type="similarity">
    <text evidence="3">Belongs to the Nudix hydrolase family. NudK subfamily.</text>
</comment>
<gene>
    <name evidence="12" type="ORF">C0Z18_25720</name>
</gene>
<comment type="subunit">
    <text evidence="4">Homodimer.</text>
</comment>
<evidence type="ECO:0000256" key="7">
    <source>
        <dbReference type="ARBA" id="ARBA00032162"/>
    </source>
</evidence>
<evidence type="ECO:0000256" key="2">
    <source>
        <dbReference type="ARBA" id="ARBA00001946"/>
    </source>
</evidence>
<dbReference type="RefSeq" id="WP_102648285.1">
    <property type="nucleotide sequence ID" value="NZ_PNYA01000028.1"/>
</dbReference>
<dbReference type="Proteomes" id="UP000235616">
    <property type="component" value="Unassembled WGS sequence"/>
</dbReference>
<keyword evidence="13" id="KW-1185">Reference proteome</keyword>
<accession>A0A2N7VFF4</accession>
<dbReference type="PANTHER" id="PTHR11839">
    <property type="entry name" value="UDP/ADP-SUGAR PYROPHOSPHATASE"/>
    <property type="match status" value="1"/>
</dbReference>
<comment type="cofactor">
    <cofactor evidence="2 9">
        <name>Mg(2+)</name>
        <dbReference type="ChEBI" id="CHEBI:18420"/>
    </cofactor>
</comment>
<comment type="catalytic activity">
    <reaction evidence="1">
        <text>GDP-alpha-D-mannose + H2O = alpha-D-mannose 1-phosphate + GMP + 2 H(+)</text>
        <dbReference type="Rhea" id="RHEA:27978"/>
        <dbReference type="ChEBI" id="CHEBI:15377"/>
        <dbReference type="ChEBI" id="CHEBI:15378"/>
        <dbReference type="ChEBI" id="CHEBI:57527"/>
        <dbReference type="ChEBI" id="CHEBI:58115"/>
        <dbReference type="ChEBI" id="CHEBI:58409"/>
    </reaction>
</comment>
<dbReference type="CDD" id="cd24157">
    <property type="entry name" value="NUDIX_GDPMK"/>
    <property type="match status" value="1"/>
</dbReference>
<evidence type="ECO:0000256" key="10">
    <source>
        <dbReference type="PIRSR" id="PIRSR604385-3"/>
    </source>
</evidence>
<name>A0A2N7VFF4_9BURK</name>
<feature type="binding site" evidence="9">
    <location>
        <position position="105"/>
    </location>
    <ligand>
        <name>Mg(2+)</name>
        <dbReference type="ChEBI" id="CHEBI:18420"/>
        <label>1</label>
    </ligand>
</feature>
<dbReference type="InterPro" id="IPR004385">
    <property type="entry name" value="NDP_pyrophosphatase"/>
</dbReference>
<dbReference type="InterPro" id="IPR000086">
    <property type="entry name" value="NUDIX_hydrolase_dom"/>
</dbReference>
<evidence type="ECO:0000259" key="11">
    <source>
        <dbReference type="PROSITE" id="PS51462"/>
    </source>
</evidence>
<feature type="short sequence motif" description="Nudix box" evidence="10">
    <location>
        <begin position="87"/>
        <end position="108"/>
    </location>
</feature>
<dbReference type="InterPro" id="IPR015797">
    <property type="entry name" value="NUDIX_hydrolase-like_dom_sf"/>
</dbReference>
<dbReference type="NCBIfam" id="TIGR00052">
    <property type="entry name" value="nudix-type nucleoside diphosphatase, YffH/AdpP family"/>
    <property type="match status" value="1"/>
</dbReference>
<feature type="domain" description="Nudix hydrolase" evidence="11">
    <location>
        <begin position="45"/>
        <end position="183"/>
    </location>
</feature>
<keyword evidence="6" id="KW-0378">Hydrolase</keyword>
<evidence type="ECO:0000313" key="12">
    <source>
        <dbReference type="EMBL" id="PMS15875.1"/>
    </source>
</evidence>
<dbReference type="GO" id="GO:0046872">
    <property type="term" value="F:metal ion binding"/>
    <property type="evidence" value="ECO:0007669"/>
    <property type="project" value="UniProtKB-KW"/>
</dbReference>
<proteinExistence type="inferred from homology"/>
<sequence length="195" mass="21961">MTKRQNIRITATDPLSHDYRLLEKIDFDYERRDGATQSLTREIYHVDDGVSVLPYDPQRRTVLLVRQFRLPAHLRGEDAFMLEAPAGFLEGDEIEACARREVEEETGYRIGPLEKAFEAMMVPGCITHVVHGFVGPYSPSDRVGPGGGLAHEGEDIDVLELPIDSAIAMMATGEIVDGKTIMLLQYLAWRVFSRR</sequence>
<evidence type="ECO:0000256" key="8">
    <source>
        <dbReference type="ARBA" id="ARBA00032272"/>
    </source>
</evidence>
<dbReference type="GO" id="GO:0019693">
    <property type="term" value="P:ribose phosphate metabolic process"/>
    <property type="evidence" value="ECO:0007669"/>
    <property type="project" value="TreeGrafter"/>
</dbReference>
<dbReference type="GO" id="GO:0016818">
    <property type="term" value="F:hydrolase activity, acting on acid anhydrides, in phosphorus-containing anhydrides"/>
    <property type="evidence" value="ECO:0007669"/>
    <property type="project" value="InterPro"/>
</dbReference>
<dbReference type="GO" id="GO:0006753">
    <property type="term" value="P:nucleoside phosphate metabolic process"/>
    <property type="evidence" value="ECO:0007669"/>
    <property type="project" value="TreeGrafter"/>
</dbReference>
<dbReference type="PANTHER" id="PTHR11839:SF18">
    <property type="entry name" value="NUDIX HYDROLASE DOMAIN-CONTAINING PROTEIN"/>
    <property type="match status" value="1"/>
</dbReference>
<dbReference type="PROSITE" id="PS51462">
    <property type="entry name" value="NUDIX"/>
    <property type="match status" value="1"/>
</dbReference>
<dbReference type="Pfam" id="PF00293">
    <property type="entry name" value="NUDIX"/>
    <property type="match status" value="1"/>
</dbReference>
<evidence type="ECO:0000256" key="4">
    <source>
        <dbReference type="ARBA" id="ARBA00011738"/>
    </source>
</evidence>
<protein>
    <recommendedName>
        <fullName evidence="5">GDP-mannose pyrophosphatase</fullName>
    </recommendedName>
    <alternativeName>
        <fullName evidence="7">GDP-mannose hydrolase</fullName>
    </alternativeName>
    <alternativeName>
        <fullName evidence="8">GDPMK</fullName>
    </alternativeName>
</protein>
<evidence type="ECO:0000256" key="3">
    <source>
        <dbReference type="ARBA" id="ARBA00007275"/>
    </source>
</evidence>
<dbReference type="GO" id="GO:0005829">
    <property type="term" value="C:cytosol"/>
    <property type="evidence" value="ECO:0007669"/>
    <property type="project" value="TreeGrafter"/>
</dbReference>
<feature type="binding site" evidence="9">
    <location>
        <position position="86"/>
    </location>
    <ligand>
        <name>Mg(2+)</name>
        <dbReference type="ChEBI" id="CHEBI:18420"/>
        <label>1</label>
    </ligand>
</feature>
<keyword evidence="9" id="KW-0479">Metal-binding</keyword>